<gene>
    <name evidence="2" type="ORF">BT96DRAFT_926994</name>
</gene>
<protein>
    <submittedName>
        <fullName evidence="2">Uncharacterized protein</fullName>
    </submittedName>
</protein>
<dbReference type="OrthoDB" id="2962802at2759"/>
<proteinExistence type="predicted"/>
<evidence type="ECO:0000313" key="3">
    <source>
        <dbReference type="Proteomes" id="UP000799118"/>
    </source>
</evidence>
<feature type="region of interest" description="Disordered" evidence="1">
    <location>
        <begin position="198"/>
        <end position="226"/>
    </location>
</feature>
<keyword evidence="3" id="KW-1185">Reference proteome</keyword>
<name>A0A6A4GTU8_9AGAR</name>
<accession>A0A6A4GTU8</accession>
<sequence length="269" mass="29993">MPPSLPNLKVLSTHASTDTLGPINSFRLFTGSIFCMTTHLEHIWGLEKGQLDLWSSLNHISVRADVAPLFYNAQLMLIPSKEVLDQMQELVLFNKRCPLNERRKAFEVFPPKKYEYRMVSVTDPPPTLFATGLTSSVEPLLCVYPDFPLVKLNVHPAFAMIHSAAGLLHAYCTHLPFYATISIMTTISTFPGPRSLEFQSLPEPNDARGDDSSEGGTVYEDDSDSEGEAVKIHSWLDKADCLSPSLVVSESVTPYQISLDERMVHPRKA</sequence>
<dbReference type="AlphaFoldDB" id="A0A6A4GTU8"/>
<evidence type="ECO:0000256" key="1">
    <source>
        <dbReference type="SAM" id="MobiDB-lite"/>
    </source>
</evidence>
<reference evidence="2" key="1">
    <citation type="journal article" date="2019" name="Environ. Microbiol.">
        <title>Fungal ecological strategies reflected in gene transcription - a case study of two litter decomposers.</title>
        <authorList>
            <person name="Barbi F."/>
            <person name="Kohler A."/>
            <person name="Barry K."/>
            <person name="Baskaran P."/>
            <person name="Daum C."/>
            <person name="Fauchery L."/>
            <person name="Ihrmark K."/>
            <person name="Kuo A."/>
            <person name="LaButti K."/>
            <person name="Lipzen A."/>
            <person name="Morin E."/>
            <person name="Grigoriev I.V."/>
            <person name="Henrissat B."/>
            <person name="Lindahl B."/>
            <person name="Martin F."/>
        </authorList>
    </citation>
    <scope>NUCLEOTIDE SEQUENCE</scope>
    <source>
        <strain evidence="2">JB14</strain>
    </source>
</reference>
<dbReference type="EMBL" id="ML769736">
    <property type="protein sequence ID" value="KAE9388585.1"/>
    <property type="molecule type" value="Genomic_DNA"/>
</dbReference>
<dbReference type="Proteomes" id="UP000799118">
    <property type="component" value="Unassembled WGS sequence"/>
</dbReference>
<organism evidence="2 3">
    <name type="scientific">Gymnopus androsaceus JB14</name>
    <dbReference type="NCBI Taxonomy" id="1447944"/>
    <lineage>
        <taxon>Eukaryota</taxon>
        <taxon>Fungi</taxon>
        <taxon>Dikarya</taxon>
        <taxon>Basidiomycota</taxon>
        <taxon>Agaricomycotina</taxon>
        <taxon>Agaricomycetes</taxon>
        <taxon>Agaricomycetidae</taxon>
        <taxon>Agaricales</taxon>
        <taxon>Marasmiineae</taxon>
        <taxon>Omphalotaceae</taxon>
        <taxon>Gymnopus</taxon>
    </lineage>
</organism>
<evidence type="ECO:0000313" key="2">
    <source>
        <dbReference type="EMBL" id="KAE9388585.1"/>
    </source>
</evidence>